<comment type="caution">
    <text evidence="2">The sequence shown here is derived from an EMBL/GenBank/DDBJ whole genome shotgun (WGS) entry which is preliminary data.</text>
</comment>
<dbReference type="EMBL" id="WIGM01000062">
    <property type="protein sequence ID" value="KAF6842697.1"/>
    <property type="molecule type" value="Genomic_DNA"/>
</dbReference>
<evidence type="ECO:0000313" key="3">
    <source>
        <dbReference type="Proteomes" id="UP000639643"/>
    </source>
</evidence>
<evidence type="ECO:0000313" key="2">
    <source>
        <dbReference type="EMBL" id="KAF6842697.1"/>
    </source>
</evidence>
<keyword evidence="3" id="KW-1185">Reference proteome</keyword>
<reference evidence="2" key="1">
    <citation type="journal article" date="2020" name="Phytopathology">
        <title>Genome Sequence Resources of Colletotrichum truncatum, C. plurivorum, C. musicola, and C. sojae: Four Species Pathogenic to Soybean (Glycine max).</title>
        <authorList>
            <person name="Rogerio F."/>
            <person name="Boufleur T.R."/>
            <person name="Ciampi-Guillardi M."/>
            <person name="Sukno S.A."/>
            <person name="Thon M.R."/>
            <person name="Massola Junior N.S."/>
            <person name="Baroncelli R."/>
        </authorList>
    </citation>
    <scope>NUCLEOTIDE SEQUENCE</scope>
    <source>
        <strain evidence="2">LFN0074</strain>
    </source>
</reference>
<dbReference type="AlphaFoldDB" id="A0A8H6NU70"/>
<name>A0A8H6NU70_9PEZI</name>
<gene>
    <name evidence="2" type="ORF">CMUS01_02825</name>
</gene>
<dbReference type="OrthoDB" id="2687876at2759"/>
<accession>A0A8H6NU70</accession>
<dbReference type="Proteomes" id="UP000639643">
    <property type="component" value="Unassembled WGS sequence"/>
</dbReference>
<protein>
    <submittedName>
        <fullName evidence="2">Uncharacterized protein</fullName>
    </submittedName>
</protein>
<feature type="region of interest" description="Disordered" evidence="1">
    <location>
        <begin position="49"/>
        <end position="93"/>
    </location>
</feature>
<sequence length="93" mass="10444">MCASAGRKCDKDDSQYRFLVYGQHVKYFSMAPGTFGVAEDDRITSRRAARTGAWLTSSSSGWKPREQPNRRTSRAARRPWASCKGRVSNLRAA</sequence>
<evidence type="ECO:0000256" key="1">
    <source>
        <dbReference type="SAM" id="MobiDB-lite"/>
    </source>
</evidence>
<proteinExistence type="predicted"/>
<organism evidence="2 3">
    <name type="scientific">Colletotrichum musicola</name>
    <dbReference type="NCBI Taxonomy" id="2175873"/>
    <lineage>
        <taxon>Eukaryota</taxon>
        <taxon>Fungi</taxon>
        <taxon>Dikarya</taxon>
        <taxon>Ascomycota</taxon>
        <taxon>Pezizomycotina</taxon>
        <taxon>Sordariomycetes</taxon>
        <taxon>Hypocreomycetidae</taxon>
        <taxon>Glomerellales</taxon>
        <taxon>Glomerellaceae</taxon>
        <taxon>Colletotrichum</taxon>
        <taxon>Colletotrichum orchidearum species complex</taxon>
    </lineage>
</organism>